<dbReference type="AlphaFoldDB" id="A0A564Z768"/>
<evidence type="ECO:0000313" key="2">
    <source>
        <dbReference type="Proteomes" id="UP000321570"/>
    </source>
</evidence>
<organism evidence="1 2">
    <name type="scientific">Hymenolepis diminuta</name>
    <name type="common">Rat tapeworm</name>
    <dbReference type="NCBI Taxonomy" id="6216"/>
    <lineage>
        <taxon>Eukaryota</taxon>
        <taxon>Metazoa</taxon>
        <taxon>Spiralia</taxon>
        <taxon>Lophotrochozoa</taxon>
        <taxon>Platyhelminthes</taxon>
        <taxon>Cestoda</taxon>
        <taxon>Eucestoda</taxon>
        <taxon>Cyclophyllidea</taxon>
        <taxon>Hymenolepididae</taxon>
        <taxon>Hymenolepis</taxon>
    </lineage>
</organism>
<name>A0A564Z768_HYMDI</name>
<proteinExistence type="predicted"/>
<gene>
    <name evidence="1" type="ORF">WMSIL1_LOCUS13139</name>
</gene>
<protein>
    <submittedName>
        <fullName evidence="1">Uncharacterized protein</fullName>
    </submittedName>
</protein>
<sequence length="141" mass="15804">MKGIEENSDYDCAKPSILNLLSLTEKLRPMGYVFTRKQQPGDSYAQFAMALQAILAESTESTEQILSRRSGHAGIVELINAVINFTTTLGNRDQLKIPPRPNIPIQPKISPYRHPKPTQAIRSKYETVRMYTLNSGNCPVL</sequence>
<keyword evidence="2" id="KW-1185">Reference proteome</keyword>
<evidence type="ECO:0000313" key="1">
    <source>
        <dbReference type="EMBL" id="VUZ55300.1"/>
    </source>
</evidence>
<dbReference type="Proteomes" id="UP000321570">
    <property type="component" value="Unassembled WGS sequence"/>
</dbReference>
<dbReference type="EMBL" id="CABIJS010000690">
    <property type="protein sequence ID" value="VUZ55300.1"/>
    <property type="molecule type" value="Genomic_DNA"/>
</dbReference>
<accession>A0A564Z768</accession>
<reference evidence="1 2" key="1">
    <citation type="submission" date="2019-07" db="EMBL/GenBank/DDBJ databases">
        <authorList>
            <person name="Jastrzebski P J."/>
            <person name="Paukszto L."/>
            <person name="Jastrzebski P J."/>
        </authorList>
    </citation>
    <scope>NUCLEOTIDE SEQUENCE [LARGE SCALE GENOMIC DNA]</scope>
    <source>
        <strain evidence="1 2">WMS-il1</strain>
    </source>
</reference>